<dbReference type="InterPro" id="IPR029131">
    <property type="entry name" value="HAUS5"/>
</dbReference>
<accession>T1JMJ9</accession>
<dbReference type="Proteomes" id="UP000014500">
    <property type="component" value="Unassembled WGS sequence"/>
</dbReference>
<feature type="coiled-coil region" evidence="1">
    <location>
        <begin position="365"/>
        <end position="396"/>
    </location>
</feature>
<dbReference type="STRING" id="126957.T1JMJ9"/>
<dbReference type="PhylomeDB" id="T1JMJ9"/>
<name>T1JMJ9_STRMM</name>
<evidence type="ECO:0000313" key="3">
    <source>
        <dbReference type="Proteomes" id="UP000014500"/>
    </source>
</evidence>
<reference evidence="2" key="2">
    <citation type="submission" date="2015-02" db="UniProtKB">
        <authorList>
            <consortium name="EnsemblMetazoa"/>
        </authorList>
    </citation>
    <scope>IDENTIFICATION</scope>
</reference>
<reference evidence="3" key="1">
    <citation type="submission" date="2011-05" db="EMBL/GenBank/DDBJ databases">
        <authorList>
            <person name="Richards S.R."/>
            <person name="Qu J."/>
            <person name="Jiang H."/>
            <person name="Jhangiani S.N."/>
            <person name="Agravi P."/>
            <person name="Goodspeed R."/>
            <person name="Gross S."/>
            <person name="Mandapat C."/>
            <person name="Jackson L."/>
            <person name="Mathew T."/>
            <person name="Pu L."/>
            <person name="Thornton R."/>
            <person name="Saada N."/>
            <person name="Wilczek-Boney K.B."/>
            <person name="Lee S."/>
            <person name="Kovar C."/>
            <person name="Wu Y."/>
            <person name="Scherer S.E."/>
            <person name="Worley K.C."/>
            <person name="Muzny D.M."/>
            <person name="Gibbs R."/>
        </authorList>
    </citation>
    <scope>NUCLEOTIDE SEQUENCE</scope>
    <source>
        <strain evidence="3">Brora</strain>
    </source>
</reference>
<dbReference type="GO" id="GO:0005813">
    <property type="term" value="C:centrosome"/>
    <property type="evidence" value="ECO:0007669"/>
    <property type="project" value="TreeGrafter"/>
</dbReference>
<dbReference type="GO" id="GO:0070652">
    <property type="term" value="C:HAUS complex"/>
    <property type="evidence" value="ECO:0007669"/>
    <property type="project" value="InterPro"/>
</dbReference>
<organism evidence="2 3">
    <name type="scientific">Strigamia maritima</name>
    <name type="common">European centipede</name>
    <name type="synonym">Geophilus maritimus</name>
    <dbReference type="NCBI Taxonomy" id="126957"/>
    <lineage>
        <taxon>Eukaryota</taxon>
        <taxon>Metazoa</taxon>
        <taxon>Ecdysozoa</taxon>
        <taxon>Arthropoda</taxon>
        <taxon>Myriapoda</taxon>
        <taxon>Chilopoda</taxon>
        <taxon>Pleurostigmophora</taxon>
        <taxon>Geophilomorpha</taxon>
        <taxon>Linotaeniidae</taxon>
        <taxon>Strigamia</taxon>
    </lineage>
</organism>
<dbReference type="OMA" id="YENNKVM"/>
<dbReference type="AlphaFoldDB" id="T1JMJ9"/>
<dbReference type="HOGENOM" id="CLU_410687_0_0_1"/>
<evidence type="ECO:0000256" key="1">
    <source>
        <dbReference type="SAM" id="Coils"/>
    </source>
</evidence>
<evidence type="ECO:0000313" key="2">
    <source>
        <dbReference type="EnsemblMetazoa" id="SMAR015079-PA"/>
    </source>
</evidence>
<dbReference type="Pfam" id="PF14817">
    <property type="entry name" value="HAUS5"/>
    <property type="match status" value="1"/>
</dbReference>
<sequence length="669" mass="76692">MSNLHNAGVLRMAGRNTKLGTSYRLKKNAKTTSASIYANKDQTFLAAKIHAWATEEVKCCFFGRNAGKEMPSIETIKHLCRGRQMADMWDFITSNVVSREKVIKARGNLILHRQKQMSSPTTFTKSSLKELQQQMRQSLLSSYSSISQLEKSVDMLEVKMQEIETLVQEKTNVTRDLNRKICILEQMISLIDKKIRVYCNQIENFKLLIAKTEQLKQMENKLEMKAKQSTKVKQQCQEDVHKLFVILETHISQLTGEDLESKDAQTYLGNQDKQKLWISGWNLVCSYPIKYILKALLNMSHASINELAGDEGNINIEEDAKSLQFGYETKTGELIDKSAPREILQSVGIILQEEILGHVSMGICNEKVRNRVLDLQKELKEELKTLEKSFKSYNTNMKLFLPLTKSWVQNSLELVSMQAALMFLNIKQTEINKELEKTRQAVQEKELKLKAIQEFRKIKDEKHKLIRTHIGQNIGIHEWLNNLRHGICRFVRENLCNKYGILTTDIQMLWDCVSNQLDVLQTLPFKNLPILLEHNWDSSPSLSIYSLDFLNSSPSCRSNVIQSLFAETLNELKLPPFKSSEALLGYVLKCKVESVAMDCVIQGIADELRCKNGKNETYSIKELNDLTGEVAYSDETLSSTLLQELKISTELTVQSLQIGKQLHKDLKLW</sequence>
<dbReference type="PANTHER" id="PTHR28588:SF1">
    <property type="entry name" value="HAUS AUGMIN-LIKE COMPLEX SUBUNIT 5"/>
    <property type="match status" value="1"/>
</dbReference>
<dbReference type="EMBL" id="JH431322">
    <property type="status" value="NOT_ANNOTATED_CDS"/>
    <property type="molecule type" value="Genomic_DNA"/>
</dbReference>
<dbReference type="GO" id="GO:0007098">
    <property type="term" value="P:centrosome cycle"/>
    <property type="evidence" value="ECO:0007669"/>
    <property type="project" value="TreeGrafter"/>
</dbReference>
<feature type="coiled-coil region" evidence="1">
    <location>
        <begin position="208"/>
        <end position="235"/>
    </location>
</feature>
<dbReference type="GO" id="GO:0051225">
    <property type="term" value="P:spindle assembly"/>
    <property type="evidence" value="ECO:0007669"/>
    <property type="project" value="InterPro"/>
</dbReference>
<dbReference type="EnsemblMetazoa" id="SMAR015079-RA">
    <property type="protein sequence ID" value="SMAR015079-PA"/>
    <property type="gene ID" value="SMAR015079"/>
</dbReference>
<protein>
    <submittedName>
        <fullName evidence="2">Uncharacterized protein</fullName>
    </submittedName>
</protein>
<proteinExistence type="predicted"/>
<dbReference type="PANTHER" id="PTHR28588">
    <property type="entry name" value="HAUS AUGMIN-LIKE COMPLEX SUBUNIT 5"/>
    <property type="match status" value="1"/>
</dbReference>
<keyword evidence="3" id="KW-1185">Reference proteome</keyword>
<keyword evidence="1" id="KW-0175">Coiled coil</keyword>